<dbReference type="Proteomes" id="UP000828390">
    <property type="component" value="Unassembled WGS sequence"/>
</dbReference>
<gene>
    <name evidence="1" type="ORF">DPMN_028164</name>
</gene>
<dbReference type="EMBL" id="JAIWYP010000002">
    <property type="protein sequence ID" value="KAH3865125.1"/>
    <property type="molecule type" value="Genomic_DNA"/>
</dbReference>
<keyword evidence="2" id="KW-1185">Reference proteome</keyword>
<accession>A0A9D4RG76</accession>
<protein>
    <submittedName>
        <fullName evidence="1">Uncharacterized protein</fullName>
    </submittedName>
</protein>
<dbReference type="AlphaFoldDB" id="A0A9D4RG76"/>
<evidence type="ECO:0000313" key="1">
    <source>
        <dbReference type="EMBL" id="KAH3865125.1"/>
    </source>
</evidence>
<sequence length="64" mass="7520">MSKEDLDIQMLLDHAKDLHSSLLWGKTTLADNMLCNFDQTREGYREEEIYLNDKHSMAELLAYD</sequence>
<organism evidence="1 2">
    <name type="scientific">Dreissena polymorpha</name>
    <name type="common">Zebra mussel</name>
    <name type="synonym">Mytilus polymorpha</name>
    <dbReference type="NCBI Taxonomy" id="45954"/>
    <lineage>
        <taxon>Eukaryota</taxon>
        <taxon>Metazoa</taxon>
        <taxon>Spiralia</taxon>
        <taxon>Lophotrochozoa</taxon>
        <taxon>Mollusca</taxon>
        <taxon>Bivalvia</taxon>
        <taxon>Autobranchia</taxon>
        <taxon>Heteroconchia</taxon>
        <taxon>Euheterodonta</taxon>
        <taxon>Imparidentia</taxon>
        <taxon>Neoheterodontei</taxon>
        <taxon>Myida</taxon>
        <taxon>Dreissenoidea</taxon>
        <taxon>Dreissenidae</taxon>
        <taxon>Dreissena</taxon>
    </lineage>
</organism>
<comment type="caution">
    <text evidence="1">The sequence shown here is derived from an EMBL/GenBank/DDBJ whole genome shotgun (WGS) entry which is preliminary data.</text>
</comment>
<evidence type="ECO:0000313" key="2">
    <source>
        <dbReference type="Proteomes" id="UP000828390"/>
    </source>
</evidence>
<reference evidence="1" key="2">
    <citation type="submission" date="2020-11" db="EMBL/GenBank/DDBJ databases">
        <authorList>
            <person name="McCartney M.A."/>
            <person name="Auch B."/>
            <person name="Kono T."/>
            <person name="Mallez S."/>
            <person name="Becker A."/>
            <person name="Gohl D.M."/>
            <person name="Silverstein K.A.T."/>
            <person name="Koren S."/>
            <person name="Bechman K.B."/>
            <person name="Herman A."/>
            <person name="Abrahante J.E."/>
            <person name="Garbe J."/>
        </authorList>
    </citation>
    <scope>NUCLEOTIDE SEQUENCE</scope>
    <source>
        <strain evidence="1">Duluth1</strain>
        <tissue evidence="1">Whole animal</tissue>
    </source>
</reference>
<proteinExistence type="predicted"/>
<reference evidence="1" key="1">
    <citation type="journal article" date="2019" name="bioRxiv">
        <title>The Genome of the Zebra Mussel, Dreissena polymorpha: A Resource for Invasive Species Research.</title>
        <authorList>
            <person name="McCartney M.A."/>
            <person name="Auch B."/>
            <person name="Kono T."/>
            <person name="Mallez S."/>
            <person name="Zhang Y."/>
            <person name="Obille A."/>
            <person name="Becker A."/>
            <person name="Abrahante J.E."/>
            <person name="Garbe J."/>
            <person name="Badalamenti J.P."/>
            <person name="Herman A."/>
            <person name="Mangelson H."/>
            <person name="Liachko I."/>
            <person name="Sullivan S."/>
            <person name="Sone E.D."/>
            <person name="Koren S."/>
            <person name="Silverstein K.A.T."/>
            <person name="Beckman K.B."/>
            <person name="Gohl D.M."/>
        </authorList>
    </citation>
    <scope>NUCLEOTIDE SEQUENCE</scope>
    <source>
        <strain evidence="1">Duluth1</strain>
        <tissue evidence="1">Whole animal</tissue>
    </source>
</reference>
<name>A0A9D4RG76_DREPO</name>